<evidence type="ECO:0000313" key="20">
    <source>
        <dbReference type="EnsemblMetazoa" id="BGLB040099-PA"/>
    </source>
</evidence>
<dbReference type="PROSITE" id="PS50926">
    <property type="entry name" value="TRAM"/>
    <property type="match status" value="1"/>
</dbReference>
<dbReference type="NCBIfam" id="TIGR00089">
    <property type="entry name" value="MiaB/RimO family radical SAM methylthiotransferase"/>
    <property type="match status" value="1"/>
</dbReference>
<dbReference type="OrthoDB" id="1730074at2759"/>
<evidence type="ECO:0000259" key="17">
    <source>
        <dbReference type="PROSITE" id="PS50926"/>
    </source>
</evidence>
<feature type="domain" description="MTTase N-terminal" evidence="18">
    <location>
        <begin position="85"/>
        <end position="193"/>
    </location>
</feature>
<evidence type="ECO:0000256" key="4">
    <source>
        <dbReference type="ARBA" id="ARBA00022485"/>
    </source>
</evidence>
<dbReference type="Pfam" id="PF04055">
    <property type="entry name" value="Radical_SAM"/>
    <property type="match status" value="1"/>
</dbReference>
<dbReference type="InterPro" id="IPR006466">
    <property type="entry name" value="MiaB-like_arc_euk"/>
</dbReference>
<dbReference type="PANTHER" id="PTHR11918">
    <property type="entry name" value="RADICAL SAM PROTEINS"/>
    <property type="match status" value="1"/>
</dbReference>
<name>A0A2C9M9H1_BIOGL</name>
<keyword evidence="15" id="KW-0256">Endoplasmic reticulum</keyword>
<dbReference type="RefSeq" id="XP_013072253.2">
    <property type="nucleotide sequence ID" value="XM_013216799.2"/>
</dbReference>
<dbReference type="InterPro" id="IPR058240">
    <property type="entry name" value="rSAM_sf"/>
</dbReference>
<dbReference type="InterPro" id="IPR020612">
    <property type="entry name" value="Methylthiotransferase_CS"/>
</dbReference>
<evidence type="ECO:0000259" key="19">
    <source>
        <dbReference type="PROSITE" id="PS51918"/>
    </source>
</evidence>
<dbReference type="GO" id="GO:0035598">
    <property type="term" value="F:tRNA (N(6)-L-threonylcarbamoyladenosine(37)-C(2))-methylthiotransferase activity"/>
    <property type="evidence" value="ECO:0007669"/>
    <property type="project" value="UniProtKB-UniRule"/>
</dbReference>
<evidence type="ECO:0000256" key="8">
    <source>
        <dbReference type="ARBA" id="ARBA00022694"/>
    </source>
</evidence>
<dbReference type="STRING" id="6526.A0A2C9M9H1"/>
<dbReference type="PANTHER" id="PTHR11918:SF45">
    <property type="entry name" value="THREONYLCARBAMOYLADENOSINE TRNA METHYLTHIOTRANSFERASE"/>
    <property type="match status" value="1"/>
</dbReference>
<keyword evidence="4 15" id="KW-0004">4Fe-4S</keyword>
<dbReference type="SFLD" id="SFLDS00029">
    <property type="entry name" value="Radical_SAM"/>
    <property type="match status" value="1"/>
</dbReference>
<dbReference type="KEGG" id="bgt:106059229"/>
<comment type="function">
    <text evidence="1 15">Catalyzes the methylthiolation of N6-threonylcarbamoyladenosine (t(6)A), leading to the formation of 2-methylthio-N6-threonylcarbamoyladenosine (ms(2)t(6)A) at position 37 in tRNAs that read codons beginning with adenine.</text>
</comment>
<dbReference type="GO" id="GO:0046872">
    <property type="term" value="F:metal ion binding"/>
    <property type="evidence" value="ECO:0007669"/>
    <property type="project" value="UniProtKB-UniRule"/>
</dbReference>
<keyword evidence="11 15" id="KW-0408">Iron</keyword>
<dbReference type="Pfam" id="PF00919">
    <property type="entry name" value="UPF0004"/>
    <property type="match status" value="1"/>
</dbReference>
<feature type="region of interest" description="Disordered" evidence="16">
    <location>
        <begin position="27"/>
        <end position="52"/>
    </location>
</feature>
<dbReference type="Proteomes" id="UP000076420">
    <property type="component" value="Unassembled WGS sequence"/>
</dbReference>
<dbReference type="InterPro" id="IPR023404">
    <property type="entry name" value="rSAM_horseshoe"/>
</dbReference>
<dbReference type="GO" id="GO:0051539">
    <property type="term" value="F:4 iron, 4 sulfur cluster binding"/>
    <property type="evidence" value="ECO:0007669"/>
    <property type="project" value="UniProtKB-UniRule"/>
</dbReference>
<dbReference type="PROSITE" id="PS51918">
    <property type="entry name" value="RADICAL_SAM"/>
    <property type="match status" value="1"/>
</dbReference>
<dbReference type="InterPro" id="IPR038135">
    <property type="entry name" value="Methylthiotransferase_N_sf"/>
</dbReference>
<keyword evidence="13 15" id="KW-0472">Membrane</keyword>
<dbReference type="VEuPathDB" id="VectorBase:BGLB040099"/>
<dbReference type="Gene3D" id="3.80.30.20">
    <property type="entry name" value="tm_1862 like domain"/>
    <property type="match status" value="1"/>
</dbReference>
<evidence type="ECO:0000256" key="6">
    <source>
        <dbReference type="ARBA" id="ARBA00022691"/>
    </source>
</evidence>
<keyword evidence="6 15" id="KW-0949">S-adenosyl-L-methionine</keyword>
<dbReference type="VEuPathDB" id="VectorBase:BGLAX_031177"/>
<dbReference type="AlphaFoldDB" id="A0A2C9M9H1"/>
<protein>
    <recommendedName>
        <fullName evidence="15">tRNA-t(6)A37 methylthiotransferase</fullName>
        <ecNumber evidence="15">2.8.4.5</ecNumber>
    </recommendedName>
</protein>
<keyword evidence="12 15" id="KW-0411">Iron-sulfur</keyword>
<comment type="catalytic activity">
    <reaction evidence="14 15">
        <text>N(6)-L-threonylcarbamoyladenosine(37) in tRNA + (sulfur carrier)-SH + AH2 + 2 S-adenosyl-L-methionine = 2-methylsulfanyl-N(6)-L-threonylcarbamoyladenosine(37) in tRNA + (sulfur carrier)-H + 5'-deoxyadenosine + L-methionine + A + S-adenosyl-L-homocysteine + 2 H(+)</text>
        <dbReference type="Rhea" id="RHEA:37075"/>
        <dbReference type="Rhea" id="RHEA-COMP:10163"/>
        <dbReference type="Rhea" id="RHEA-COMP:11092"/>
        <dbReference type="Rhea" id="RHEA-COMP:14737"/>
        <dbReference type="Rhea" id="RHEA-COMP:14739"/>
        <dbReference type="ChEBI" id="CHEBI:13193"/>
        <dbReference type="ChEBI" id="CHEBI:15378"/>
        <dbReference type="ChEBI" id="CHEBI:17319"/>
        <dbReference type="ChEBI" id="CHEBI:17499"/>
        <dbReference type="ChEBI" id="CHEBI:29917"/>
        <dbReference type="ChEBI" id="CHEBI:57844"/>
        <dbReference type="ChEBI" id="CHEBI:57856"/>
        <dbReference type="ChEBI" id="CHEBI:59789"/>
        <dbReference type="ChEBI" id="CHEBI:64428"/>
        <dbReference type="ChEBI" id="CHEBI:74418"/>
        <dbReference type="ChEBI" id="CHEBI:74420"/>
        <dbReference type="EC" id="2.8.4.5"/>
    </reaction>
</comment>
<feature type="domain" description="TRAM" evidence="17">
    <location>
        <begin position="452"/>
        <end position="514"/>
    </location>
</feature>
<evidence type="ECO:0000259" key="18">
    <source>
        <dbReference type="PROSITE" id="PS51449"/>
    </source>
</evidence>
<evidence type="ECO:0000313" key="21">
    <source>
        <dbReference type="Proteomes" id="UP000076420"/>
    </source>
</evidence>
<proteinExistence type="inferred from homology"/>
<evidence type="ECO:0000256" key="14">
    <source>
        <dbReference type="ARBA" id="ARBA00051661"/>
    </source>
</evidence>
<dbReference type="Gene3D" id="3.40.50.12160">
    <property type="entry name" value="Methylthiotransferase, N-terminal domain"/>
    <property type="match status" value="1"/>
</dbReference>
<evidence type="ECO:0000256" key="16">
    <source>
        <dbReference type="SAM" id="MobiDB-lite"/>
    </source>
</evidence>
<dbReference type="EC" id="2.8.4.5" evidence="15"/>
<evidence type="ECO:0000256" key="10">
    <source>
        <dbReference type="ARBA" id="ARBA00022989"/>
    </source>
</evidence>
<evidence type="ECO:0000256" key="1">
    <source>
        <dbReference type="ARBA" id="ARBA00002399"/>
    </source>
</evidence>
<keyword evidence="5 15" id="KW-0808">Transferase</keyword>
<keyword evidence="7 15" id="KW-0812">Transmembrane</keyword>
<dbReference type="InterPro" id="IPR002792">
    <property type="entry name" value="TRAM_dom"/>
</dbReference>
<evidence type="ECO:0000256" key="12">
    <source>
        <dbReference type="ARBA" id="ARBA00023014"/>
    </source>
</evidence>
<feature type="domain" description="Radical SAM core" evidence="19">
    <location>
        <begin position="221"/>
        <end position="452"/>
    </location>
</feature>
<evidence type="ECO:0000256" key="9">
    <source>
        <dbReference type="ARBA" id="ARBA00022723"/>
    </source>
</evidence>
<dbReference type="FunFam" id="3.80.30.20:FF:000002">
    <property type="entry name" value="threonylcarbamoyladenosine tRNA methylthiotransferase isoform X2"/>
    <property type="match status" value="1"/>
</dbReference>
<evidence type="ECO:0000256" key="11">
    <source>
        <dbReference type="ARBA" id="ARBA00023004"/>
    </source>
</evidence>
<comment type="cofactor">
    <cofactor evidence="15">
        <name>[4Fe-4S] cluster</name>
        <dbReference type="ChEBI" id="CHEBI:49883"/>
    </cofactor>
    <text evidence="15">Binds 1 or 2 [4Fe-4S] cluster. One cluster is coordinated with 3 cysteines and an exchangeable S-adenosyl-L-methionine.</text>
</comment>
<dbReference type="SUPFAM" id="SSF102114">
    <property type="entry name" value="Radical SAM enzymes"/>
    <property type="match status" value="1"/>
</dbReference>
<dbReference type="InterPro" id="IPR013848">
    <property type="entry name" value="Methylthiotransferase_N"/>
</dbReference>
<accession>A0A2C9M9H1</accession>
<dbReference type="Pfam" id="PF01938">
    <property type="entry name" value="TRAM"/>
    <property type="match status" value="1"/>
</dbReference>
<reference evidence="20" key="1">
    <citation type="submission" date="2020-05" db="UniProtKB">
        <authorList>
            <consortium name="EnsemblMetazoa"/>
        </authorList>
    </citation>
    <scope>IDENTIFICATION</scope>
    <source>
        <strain evidence="20">BB02</strain>
    </source>
</reference>
<gene>
    <name evidence="20" type="primary">106059229</name>
</gene>
<evidence type="ECO:0000256" key="3">
    <source>
        <dbReference type="ARBA" id="ARBA00008616"/>
    </source>
</evidence>
<dbReference type="SFLD" id="SFLDG01082">
    <property type="entry name" value="B12-binding_domain_containing"/>
    <property type="match status" value="1"/>
</dbReference>
<dbReference type="PROSITE" id="PS51449">
    <property type="entry name" value="MTTASE_N"/>
    <property type="match status" value="1"/>
</dbReference>
<organism evidence="20 21">
    <name type="scientific">Biomphalaria glabrata</name>
    <name type="common">Bloodfluke planorb</name>
    <name type="synonym">Freshwater snail</name>
    <dbReference type="NCBI Taxonomy" id="6526"/>
    <lineage>
        <taxon>Eukaryota</taxon>
        <taxon>Metazoa</taxon>
        <taxon>Spiralia</taxon>
        <taxon>Lophotrochozoa</taxon>
        <taxon>Mollusca</taxon>
        <taxon>Gastropoda</taxon>
        <taxon>Heterobranchia</taxon>
        <taxon>Euthyneura</taxon>
        <taxon>Panpulmonata</taxon>
        <taxon>Hygrophila</taxon>
        <taxon>Lymnaeoidea</taxon>
        <taxon>Planorbidae</taxon>
        <taxon>Biomphalaria</taxon>
    </lineage>
</organism>
<dbReference type="CDD" id="cd01335">
    <property type="entry name" value="Radical_SAM"/>
    <property type="match status" value="1"/>
</dbReference>
<evidence type="ECO:0000256" key="15">
    <source>
        <dbReference type="RuleBase" id="RU368081"/>
    </source>
</evidence>
<evidence type="ECO:0000256" key="7">
    <source>
        <dbReference type="ARBA" id="ARBA00022692"/>
    </source>
</evidence>
<sequence>MPVSHELTRSTCDNDVIEDIEDIISANHSHEQREGNRPLIIPRPRSKKTKTTTIAEKVKSIDLDYCDPEGSLANEKRDSYVPGTQKIYVRTWGCSHNSSDSEYMAGQLAAYGYKITEQKEEADLWLLNSCTVKNPAEDHFRNAIKEAQSMGKLLVVAGCVPQGHQKADYIQGLSVIGVQQIDRVVEVVEETFKGNSVRLMGQKKSSGKKAGGAPLSLPKIRKNPLIEIIAINTGCLNQCTYCKTKHARGELGSYRPEEIVERAKQSFSEGVVELWLTSEDLGAYGRDIGVTLPELLWKLIEVVPQGAMIRLGMTNPPYILEHLEEMSKILSHPRVYSFLHVPVQSGSDSVLMDMRREYCVADFRHVVDYLRERVPDVNIATDLICGFPTETDQDFKETMALVEKYKFASLFINQFFPRPGTLAFKMQRIPAQEVKKRTKVVSELFQSYHPYTHKLGLIQEVLVTEVSFDQQYFVAHNKSYDQVLVLKQDNIMGKIVKVEIFETGKHFMKGKLLQDETAEQPNVPHPLKKGQVSGVTLASQEKKLQVPWFWLGSSLLGLAILVRAYTRFNR</sequence>
<dbReference type="NCBIfam" id="TIGR01578">
    <property type="entry name" value="MiaB-like-B"/>
    <property type="match status" value="1"/>
</dbReference>
<evidence type="ECO:0000256" key="13">
    <source>
        <dbReference type="ARBA" id="ARBA00023136"/>
    </source>
</evidence>
<feature type="transmembrane region" description="Helical" evidence="15">
    <location>
        <begin position="548"/>
        <end position="566"/>
    </location>
</feature>
<dbReference type="PROSITE" id="PS01278">
    <property type="entry name" value="MTTASE_RADICAL"/>
    <property type="match status" value="1"/>
</dbReference>
<evidence type="ECO:0000256" key="5">
    <source>
        <dbReference type="ARBA" id="ARBA00022679"/>
    </source>
</evidence>
<dbReference type="EnsemblMetazoa" id="BGLB040099-RA">
    <property type="protein sequence ID" value="BGLB040099-PA"/>
    <property type="gene ID" value="BGLB040099"/>
</dbReference>
<dbReference type="InterPro" id="IPR007197">
    <property type="entry name" value="rSAM"/>
</dbReference>
<dbReference type="SMART" id="SM00729">
    <property type="entry name" value="Elp3"/>
    <property type="match status" value="1"/>
</dbReference>
<keyword evidence="10 15" id="KW-1133">Transmembrane helix</keyword>
<comment type="subcellular location">
    <subcellularLocation>
        <location evidence="15">Endoplasmic reticulum membrane</location>
        <topology evidence="15">Single-pass membrane protein</topology>
    </subcellularLocation>
    <subcellularLocation>
        <location evidence="2">Membrane</location>
        <topology evidence="2">Single-pass membrane protein</topology>
    </subcellularLocation>
</comment>
<comment type="similarity">
    <text evidence="3 15">Belongs to the methylthiotransferase family. CDKAL1 subfamily.</text>
</comment>
<dbReference type="GO" id="GO:0005789">
    <property type="term" value="C:endoplasmic reticulum membrane"/>
    <property type="evidence" value="ECO:0007669"/>
    <property type="project" value="UniProtKB-SubCell"/>
</dbReference>
<keyword evidence="8 15" id="KW-0819">tRNA processing</keyword>
<dbReference type="FunFam" id="3.40.50.12160:FF:000005">
    <property type="entry name" value="threonylcarbamoyladenosine tRNA methylthiotransferase isoform X1"/>
    <property type="match status" value="1"/>
</dbReference>
<evidence type="ECO:0000256" key="2">
    <source>
        <dbReference type="ARBA" id="ARBA00004167"/>
    </source>
</evidence>
<dbReference type="InterPro" id="IPR005839">
    <property type="entry name" value="Methylthiotransferase"/>
</dbReference>
<keyword evidence="9 15" id="KW-0479">Metal-binding</keyword>
<dbReference type="InterPro" id="IPR006638">
    <property type="entry name" value="Elp3/MiaA/NifB-like_rSAM"/>
</dbReference>